<protein>
    <submittedName>
        <fullName evidence="1">Uncharacterized protein</fullName>
    </submittedName>
</protein>
<name>A0A6M3IDG0_9ZZZZ</name>
<sequence>MNKFVGTSFGIAKVTGCICEDRYVNLKLTENSWFPNQELKMYPVQLIQELEDHD</sequence>
<reference evidence="1" key="1">
    <citation type="submission" date="2020-03" db="EMBL/GenBank/DDBJ databases">
        <title>The deep terrestrial virosphere.</title>
        <authorList>
            <person name="Holmfeldt K."/>
            <person name="Nilsson E."/>
            <person name="Simone D."/>
            <person name="Lopez-Fernandez M."/>
            <person name="Wu X."/>
            <person name="de Brujin I."/>
            <person name="Lundin D."/>
            <person name="Andersson A."/>
            <person name="Bertilsson S."/>
            <person name="Dopson M."/>
        </authorList>
    </citation>
    <scope>NUCLEOTIDE SEQUENCE</scope>
    <source>
        <strain evidence="1">MM415B02042</strain>
    </source>
</reference>
<proteinExistence type="predicted"/>
<gene>
    <name evidence="1" type="ORF">MM415B02042_0018</name>
</gene>
<accession>A0A6M3IDG0</accession>
<dbReference type="AlphaFoldDB" id="A0A6M3IDG0"/>
<organism evidence="1">
    <name type="scientific">viral metagenome</name>
    <dbReference type="NCBI Taxonomy" id="1070528"/>
    <lineage>
        <taxon>unclassified sequences</taxon>
        <taxon>metagenomes</taxon>
        <taxon>organismal metagenomes</taxon>
    </lineage>
</organism>
<evidence type="ECO:0000313" key="1">
    <source>
        <dbReference type="EMBL" id="QJA55480.1"/>
    </source>
</evidence>
<dbReference type="EMBL" id="MT141161">
    <property type="protein sequence ID" value="QJA55480.1"/>
    <property type="molecule type" value="Genomic_DNA"/>
</dbReference>